<dbReference type="EMBL" id="PVXL01000054">
    <property type="protein sequence ID" value="PRR71550.1"/>
    <property type="molecule type" value="Genomic_DNA"/>
</dbReference>
<sequence>MHKLLVSAVVKIDEDKALALVRHALERGLDPFSVLEDVRKGLEMVVELYSSGKYFLADLVMAAEIYKEAQRIVLGRRNDEVFQGPPEVVFGTVKKDIHDIGKNITIVTMRQFGIRVLDLGVDVPPEHFVDVLKETHAPILCLSGLISDAYDSMKNTVELMEKRLLPQKPVVVIGGLVNEEVCSYTRADYWVKTCIEGARLCQELLIGNMHNSWRWNKNGHG</sequence>
<dbReference type="Pfam" id="PF02607">
    <property type="entry name" value="B12-binding_2"/>
    <property type="match status" value="1"/>
</dbReference>
<organism evidence="5 6">
    <name type="scientific">Neomoorella stamsii</name>
    <dbReference type="NCBI Taxonomy" id="1266720"/>
    <lineage>
        <taxon>Bacteria</taxon>
        <taxon>Bacillati</taxon>
        <taxon>Bacillota</taxon>
        <taxon>Clostridia</taxon>
        <taxon>Neomoorellales</taxon>
        <taxon>Neomoorellaceae</taxon>
        <taxon>Neomoorella</taxon>
    </lineage>
</organism>
<dbReference type="Gene3D" id="3.40.50.280">
    <property type="entry name" value="Cobalamin-binding domain"/>
    <property type="match status" value="1"/>
</dbReference>
<dbReference type="SMART" id="SM01018">
    <property type="entry name" value="B12-binding_2"/>
    <property type="match status" value="1"/>
</dbReference>
<gene>
    <name evidence="5" type="primary">metH_9</name>
    <name evidence="5" type="ORF">MOST_23880</name>
</gene>
<dbReference type="InterPro" id="IPR006158">
    <property type="entry name" value="Cobalamin-bd"/>
</dbReference>
<dbReference type="GO" id="GO:0005829">
    <property type="term" value="C:cytosol"/>
    <property type="evidence" value="ECO:0007669"/>
    <property type="project" value="TreeGrafter"/>
</dbReference>
<name>A0A9X7J253_9FIRM</name>
<dbReference type="GO" id="GO:0050667">
    <property type="term" value="P:homocysteine metabolic process"/>
    <property type="evidence" value="ECO:0007669"/>
    <property type="project" value="TreeGrafter"/>
</dbReference>
<evidence type="ECO:0000256" key="2">
    <source>
        <dbReference type="ARBA" id="ARBA00023285"/>
    </source>
</evidence>
<evidence type="ECO:0000256" key="1">
    <source>
        <dbReference type="ARBA" id="ARBA00022723"/>
    </source>
</evidence>
<dbReference type="InterPro" id="IPR050554">
    <property type="entry name" value="Met_Synthase/Corrinoid"/>
</dbReference>
<dbReference type="GO" id="GO:0046653">
    <property type="term" value="P:tetrahydrofolate metabolic process"/>
    <property type="evidence" value="ECO:0007669"/>
    <property type="project" value="TreeGrafter"/>
</dbReference>
<evidence type="ECO:0000259" key="4">
    <source>
        <dbReference type="PROSITE" id="PS51337"/>
    </source>
</evidence>
<dbReference type="PROSITE" id="PS51332">
    <property type="entry name" value="B12_BINDING"/>
    <property type="match status" value="1"/>
</dbReference>
<evidence type="ECO:0000313" key="5">
    <source>
        <dbReference type="EMBL" id="PRR71550.1"/>
    </source>
</evidence>
<keyword evidence="2" id="KW-0170">Cobalt</keyword>
<dbReference type="GO" id="GO:0031419">
    <property type="term" value="F:cobalamin binding"/>
    <property type="evidence" value="ECO:0007669"/>
    <property type="project" value="InterPro"/>
</dbReference>
<dbReference type="GO" id="GO:0046872">
    <property type="term" value="F:metal ion binding"/>
    <property type="evidence" value="ECO:0007669"/>
    <property type="project" value="UniProtKB-KW"/>
</dbReference>
<dbReference type="InterPro" id="IPR003759">
    <property type="entry name" value="Cbl-bd_cap"/>
</dbReference>
<keyword evidence="5" id="KW-0808">Transferase</keyword>
<dbReference type="SUPFAM" id="SSF52242">
    <property type="entry name" value="Cobalamin (vitamin B12)-binding domain"/>
    <property type="match status" value="1"/>
</dbReference>
<dbReference type="PANTHER" id="PTHR45833:SF1">
    <property type="entry name" value="METHIONINE SYNTHASE"/>
    <property type="match status" value="1"/>
</dbReference>
<feature type="domain" description="B12-binding" evidence="3">
    <location>
        <begin position="85"/>
        <end position="215"/>
    </location>
</feature>
<dbReference type="PROSITE" id="PS51337">
    <property type="entry name" value="B12_BINDING_NTER"/>
    <property type="match status" value="1"/>
</dbReference>
<keyword evidence="5" id="KW-0489">Methyltransferase</keyword>
<dbReference type="Gene3D" id="1.10.1240.10">
    <property type="entry name" value="Methionine synthase domain"/>
    <property type="match status" value="1"/>
</dbReference>
<dbReference type="PANTHER" id="PTHR45833">
    <property type="entry name" value="METHIONINE SYNTHASE"/>
    <property type="match status" value="1"/>
</dbReference>
<keyword evidence="6" id="KW-1185">Reference proteome</keyword>
<feature type="domain" description="B12-binding N-terminal" evidence="4">
    <location>
        <begin position="1"/>
        <end position="85"/>
    </location>
</feature>
<proteinExistence type="predicted"/>
<comment type="caution">
    <text evidence="5">The sequence shown here is derived from an EMBL/GenBank/DDBJ whole genome shotgun (WGS) entry which is preliminary data.</text>
</comment>
<reference evidence="5 6" key="1">
    <citation type="submission" date="2018-03" db="EMBL/GenBank/DDBJ databases">
        <title>Genome sequence of Moorella stamsii DSM 26217.</title>
        <authorList>
            <person name="Poehlein A."/>
            <person name="Daniel R."/>
        </authorList>
    </citation>
    <scope>NUCLEOTIDE SEQUENCE [LARGE SCALE GENOMIC DNA]</scope>
    <source>
        <strain evidence="6">DSM 26217</strain>
    </source>
</reference>
<keyword evidence="1" id="KW-0479">Metal-binding</keyword>
<dbReference type="Pfam" id="PF02310">
    <property type="entry name" value="B12-binding"/>
    <property type="match status" value="1"/>
</dbReference>
<evidence type="ECO:0000313" key="6">
    <source>
        <dbReference type="Proteomes" id="UP000239430"/>
    </source>
</evidence>
<accession>A0A9X7J253</accession>
<dbReference type="EC" id="2.1.1.13" evidence="5"/>
<dbReference type="InterPro" id="IPR036724">
    <property type="entry name" value="Cobalamin-bd_sf"/>
</dbReference>
<evidence type="ECO:0000259" key="3">
    <source>
        <dbReference type="PROSITE" id="PS51332"/>
    </source>
</evidence>
<dbReference type="SUPFAM" id="SSF47644">
    <property type="entry name" value="Methionine synthase domain"/>
    <property type="match status" value="1"/>
</dbReference>
<dbReference type="GO" id="GO:0008705">
    <property type="term" value="F:methionine synthase activity"/>
    <property type="evidence" value="ECO:0007669"/>
    <property type="project" value="UniProtKB-EC"/>
</dbReference>
<dbReference type="RefSeq" id="WP_083476481.1">
    <property type="nucleotide sequence ID" value="NZ_PVXL01000054.1"/>
</dbReference>
<protein>
    <submittedName>
        <fullName evidence="5">Methionine synthase</fullName>
        <ecNumber evidence="5">2.1.1.13</ecNumber>
    </submittedName>
</protein>
<dbReference type="Proteomes" id="UP000239430">
    <property type="component" value="Unassembled WGS sequence"/>
</dbReference>
<dbReference type="GO" id="GO:0032259">
    <property type="term" value="P:methylation"/>
    <property type="evidence" value="ECO:0007669"/>
    <property type="project" value="UniProtKB-KW"/>
</dbReference>
<dbReference type="AlphaFoldDB" id="A0A9X7J253"/>
<dbReference type="InterPro" id="IPR036594">
    <property type="entry name" value="Meth_synthase_dom"/>
</dbReference>